<dbReference type="GO" id="GO:0016765">
    <property type="term" value="F:transferase activity, transferring alkyl or aryl (other than methyl) groups"/>
    <property type="evidence" value="ECO:0007669"/>
    <property type="project" value="InterPro"/>
</dbReference>
<dbReference type="Gene3D" id="1.10.357.140">
    <property type="entry name" value="UbiA prenyltransferase"/>
    <property type="match status" value="1"/>
</dbReference>
<dbReference type="PANTHER" id="PTHR42723:SF1">
    <property type="entry name" value="CHLOROPHYLL SYNTHASE, CHLOROPLASTIC"/>
    <property type="match status" value="1"/>
</dbReference>
<comment type="subcellular location">
    <subcellularLocation>
        <location evidence="1">Membrane</location>
        <topology evidence="1">Multi-pass membrane protein</topology>
    </subcellularLocation>
</comment>
<dbReference type="AlphaFoldDB" id="A0A9W8WVD4"/>
<dbReference type="InterPro" id="IPR050475">
    <property type="entry name" value="Prenyltransferase_related"/>
</dbReference>
<dbReference type="Pfam" id="PF01040">
    <property type="entry name" value="UbiA"/>
    <property type="match status" value="1"/>
</dbReference>
<dbReference type="OrthoDB" id="434972at2759"/>
<accession>A0A9W8WVD4</accession>
<evidence type="ECO:0000256" key="2">
    <source>
        <dbReference type="ARBA" id="ARBA00022692"/>
    </source>
</evidence>
<keyword evidence="3 6" id="KW-1133">Transmembrane helix</keyword>
<keyword evidence="2 6" id="KW-0812">Transmembrane</keyword>
<feature type="transmembrane region" description="Helical" evidence="6">
    <location>
        <begin position="107"/>
        <end position="125"/>
    </location>
</feature>
<evidence type="ECO:0000256" key="5">
    <source>
        <dbReference type="SAM" id="MobiDB-lite"/>
    </source>
</evidence>
<feature type="transmembrane region" description="Helical" evidence="6">
    <location>
        <begin position="172"/>
        <end position="192"/>
    </location>
</feature>
<sequence>MALPEESPTKMISTERSTMSSEANQSKKIARRHSFIVEGSKLLSCCQMEVKDVSANLWARSGYALKTLFLFTSDQVLDTVIPGTAFGTLAALSGSTLDLPDQRSWGILSRSLAVFIWLWLVILQFCVQNQRSSGSIAEDTINKPWRPIPSGRITSEQATTLLAWVNIVAGLLSYYLDVLPIFMVYMCLITAYNDLGGGNKSGIVRNLFCGAGFSCYFGGALSIALGPHGMSTAAWQWTLLVTFGILATTIQTQEFRDEVGDKARGRRTLITELGRERAFWTVFVTVAFWSVYTPLGFFEGGWMTALLPVLFGGALLVTAAQAYRRGDHVLDRKLYKTWCIWMFGFCPLPLLASKLA</sequence>
<dbReference type="Proteomes" id="UP001140562">
    <property type="component" value="Unassembled WGS sequence"/>
</dbReference>
<dbReference type="InterPro" id="IPR044878">
    <property type="entry name" value="UbiA_sf"/>
</dbReference>
<feature type="compositionally biased region" description="Polar residues" evidence="5">
    <location>
        <begin position="10"/>
        <end position="23"/>
    </location>
</feature>
<organism evidence="7 8">
    <name type="scientific">Didymella glomerata</name>
    <dbReference type="NCBI Taxonomy" id="749621"/>
    <lineage>
        <taxon>Eukaryota</taxon>
        <taxon>Fungi</taxon>
        <taxon>Dikarya</taxon>
        <taxon>Ascomycota</taxon>
        <taxon>Pezizomycotina</taxon>
        <taxon>Dothideomycetes</taxon>
        <taxon>Pleosporomycetidae</taxon>
        <taxon>Pleosporales</taxon>
        <taxon>Pleosporineae</taxon>
        <taxon>Didymellaceae</taxon>
        <taxon>Didymella</taxon>
    </lineage>
</organism>
<proteinExistence type="predicted"/>
<evidence type="ECO:0000313" key="8">
    <source>
        <dbReference type="Proteomes" id="UP001140562"/>
    </source>
</evidence>
<evidence type="ECO:0000256" key="6">
    <source>
        <dbReference type="SAM" id="Phobius"/>
    </source>
</evidence>
<keyword evidence="4 6" id="KW-0472">Membrane</keyword>
<name>A0A9W8WVD4_9PLEO</name>
<feature type="transmembrane region" description="Helical" evidence="6">
    <location>
        <begin position="237"/>
        <end position="256"/>
    </location>
</feature>
<feature type="transmembrane region" description="Helical" evidence="6">
    <location>
        <begin position="301"/>
        <end position="323"/>
    </location>
</feature>
<evidence type="ECO:0000313" key="7">
    <source>
        <dbReference type="EMBL" id="KAJ4334068.1"/>
    </source>
</evidence>
<gene>
    <name evidence="7" type="ORF">N0V87_007121</name>
</gene>
<dbReference type="PANTHER" id="PTHR42723">
    <property type="entry name" value="CHLOROPHYLL SYNTHASE"/>
    <property type="match status" value="1"/>
</dbReference>
<protein>
    <submittedName>
        <fullName evidence="7">Uncharacterized protein</fullName>
    </submittedName>
</protein>
<feature type="transmembrane region" description="Helical" evidence="6">
    <location>
        <begin position="204"/>
        <end position="225"/>
    </location>
</feature>
<dbReference type="GO" id="GO:0016020">
    <property type="term" value="C:membrane"/>
    <property type="evidence" value="ECO:0007669"/>
    <property type="project" value="UniProtKB-SubCell"/>
</dbReference>
<evidence type="ECO:0000256" key="4">
    <source>
        <dbReference type="ARBA" id="ARBA00023136"/>
    </source>
</evidence>
<comment type="caution">
    <text evidence="7">The sequence shown here is derived from an EMBL/GenBank/DDBJ whole genome shotgun (WGS) entry which is preliminary data.</text>
</comment>
<dbReference type="InterPro" id="IPR000537">
    <property type="entry name" value="UbiA_prenyltransferase"/>
</dbReference>
<reference evidence="7" key="1">
    <citation type="submission" date="2022-10" db="EMBL/GenBank/DDBJ databases">
        <title>Tapping the CABI collections for fungal endophytes: first genome assemblies for Collariella, Neodidymelliopsis, Ascochyta clinopodiicola, Didymella pomorum, Didymosphaeria variabile, Neocosmospora piperis and Neocucurbitaria cava.</title>
        <authorList>
            <person name="Hill R."/>
        </authorList>
    </citation>
    <scope>NUCLEOTIDE SEQUENCE</scope>
    <source>
        <strain evidence="7">IMI 360193</strain>
    </source>
</reference>
<evidence type="ECO:0000256" key="1">
    <source>
        <dbReference type="ARBA" id="ARBA00004141"/>
    </source>
</evidence>
<dbReference type="EMBL" id="JAPEUV010000083">
    <property type="protein sequence ID" value="KAJ4334068.1"/>
    <property type="molecule type" value="Genomic_DNA"/>
</dbReference>
<dbReference type="CDD" id="cd13965">
    <property type="entry name" value="PT_UbiA_3"/>
    <property type="match status" value="1"/>
</dbReference>
<evidence type="ECO:0000256" key="3">
    <source>
        <dbReference type="ARBA" id="ARBA00022989"/>
    </source>
</evidence>
<feature type="region of interest" description="Disordered" evidence="5">
    <location>
        <begin position="1"/>
        <end position="23"/>
    </location>
</feature>
<keyword evidence="8" id="KW-1185">Reference proteome</keyword>
<feature type="transmembrane region" description="Helical" evidence="6">
    <location>
        <begin position="277"/>
        <end position="295"/>
    </location>
</feature>